<dbReference type="EMBL" id="JANBUP010001289">
    <property type="protein sequence ID" value="KAJ2806778.1"/>
    <property type="molecule type" value="Genomic_DNA"/>
</dbReference>
<gene>
    <name evidence="1" type="ORF">H4S07_003725</name>
</gene>
<reference evidence="1" key="1">
    <citation type="submission" date="2022-07" db="EMBL/GenBank/DDBJ databases">
        <title>Phylogenomic reconstructions and comparative analyses of Kickxellomycotina fungi.</title>
        <authorList>
            <person name="Reynolds N.K."/>
            <person name="Stajich J.E."/>
            <person name="Barry K."/>
            <person name="Grigoriev I.V."/>
            <person name="Crous P."/>
            <person name="Smith M.E."/>
        </authorList>
    </citation>
    <scope>NUCLEOTIDE SEQUENCE</scope>
    <source>
        <strain evidence="1">CBS 102833</strain>
    </source>
</reference>
<evidence type="ECO:0000313" key="2">
    <source>
        <dbReference type="Proteomes" id="UP001140096"/>
    </source>
</evidence>
<sequence>MSDDWNPKQMLTESTKFRILCVMFMHFTLEYNNISTLANPTSEPFQQLLGNTIAYQPNLCSAGDMLVSTLESFVSNQNSRIFCALSDLHEWHRSGMRYNILQLTLKHIHSIFKRPPYEHRPYTRELTYAQRLVMIYHMCNPESWSLLVEAYTALYERQFQREWEDKAKFSFIAGSPLLIPPDICRTIHECTLASYALQPLASLPAAELRNNIPAHNGSNPAALGIKSEKVVKRRALSAATKNKSAQMAMREAISKPRSMSFASSASQAHPPPNVIATNHSTISTDLATDFWLGAANLYAPSVDAVNIPSFYQYGTGNIDSLPSLPLSGLATDDATALVVMGQQILQQQQQQQQQQQYQYQQESLAEISREDFLNAFGMGSLTSAVYHASLATSPILLAQASGSAGPVVGTFDTQVATSKTSTTSGYNASIGSSK</sequence>
<comment type="caution">
    <text evidence="1">The sequence shown here is derived from an EMBL/GenBank/DDBJ whole genome shotgun (WGS) entry which is preliminary data.</text>
</comment>
<proteinExistence type="predicted"/>
<accession>A0ACC1LEF6</accession>
<dbReference type="Proteomes" id="UP001140096">
    <property type="component" value="Unassembled WGS sequence"/>
</dbReference>
<organism evidence="1 2">
    <name type="scientific">Coemansia furcata</name>
    <dbReference type="NCBI Taxonomy" id="417177"/>
    <lineage>
        <taxon>Eukaryota</taxon>
        <taxon>Fungi</taxon>
        <taxon>Fungi incertae sedis</taxon>
        <taxon>Zoopagomycota</taxon>
        <taxon>Kickxellomycotina</taxon>
        <taxon>Kickxellomycetes</taxon>
        <taxon>Kickxellales</taxon>
        <taxon>Kickxellaceae</taxon>
        <taxon>Coemansia</taxon>
    </lineage>
</organism>
<protein>
    <submittedName>
        <fullName evidence="1">Uncharacterized protein</fullName>
    </submittedName>
</protein>
<evidence type="ECO:0000313" key="1">
    <source>
        <dbReference type="EMBL" id="KAJ2806778.1"/>
    </source>
</evidence>
<keyword evidence="2" id="KW-1185">Reference proteome</keyword>
<name>A0ACC1LEF6_9FUNG</name>